<evidence type="ECO:0000313" key="2">
    <source>
        <dbReference type="EMBL" id="GFH34034.1"/>
    </source>
</evidence>
<feature type="region of interest" description="Disordered" evidence="1">
    <location>
        <begin position="1"/>
        <end position="26"/>
    </location>
</feature>
<comment type="caution">
    <text evidence="2">The sequence shown here is derived from an EMBL/GenBank/DDBJ whole genome shotgun (WGS) entry which is preliminary data.</text>
</comment>
<protein>
    <submittedName>
        <fullName evidence="2">Uncharacterized protein</fullName>
    </submittedName>
</protein>
<feature type="compositionally biased region" description="Basic and acidic residues" evidence="1">
    <location>
        <begin position="1"/>
        <end position="13"/>
    </location>
</feature>
<evidence type="ECO:0000313" key="3">
    <source>
        <dbReference type="Proteomes" id="UP000484988"/>
    </source>
</evidence>
<dbReference type="EMBL" id="BLLG01000001">
    <property type="protein sequence ID" value="GFH34034.1"/>
    <property type="molecule type" value="Genomic_DNA"/>
</dbReference>
<dbReference type="Proteomes" id="UP000484988">
    <property type="component" value="Unassembled WGS sequence"/>
</dbReference>
<dbReference type="AlphaFoldDB" id="A0A6A0AQA1"/>
<sequence>MAVKDQRTVERELLNPPAHRTGGTVGDDVMTVHKVRDGKPLCGAVGSVDVWQRRVTCSACLASEWPPDSRPGG</sequence>
<reference evidence="2 3" key="1">
    <citation type="submission" date="2020-02" db="EMBL/GenBank/DDBJ databases">
        <title>Whole Genome Shotgun Sequence of Streptomyces sp. strain CWH03.</title>
        <authorList>
            <person name="Dohra H."/>
            <person name="Kodani S."/>
            <person name="Yamamura H."/>
        </authorList>
    </citation>
    <scope>NUCLEOTIDE SEQUENCE [LARGE SCALE GENOMIC DNA]</scope>
    <source>
        <strain evidence="2 3">CWH03</strain>
    </source>
</reference>
<accession>A0A6A0AQA1</accession>
<organism evidence="2 3">
    <name type="scientific">Streptomyces pacificus</name>
    <dbReference type="NCBI Taxonomy" id="2705029"/>
    <lineage>
        <taxon>Bacteria</taxon>
        <taxon>Bacillati</taxon>
        <taxon>Actinomycetota</taxon>
        <taxon>Actinomycetes</taxon>
        <taxon>Kitasatosporales</taxon>
        <taxon>Streptomycetaceae</taxon>
        <taxon>Streptomyces</taxon>
    </lineage>
</organism>
<name>A0A6A0AQA1_9ACTN</name>
<evidence type="ECO:0000256" key="1">
    <source>
        <dbReference type="SAM" id="MobiDB-lite"/>
    </source>
</evidence>
<proteinExistence type="predicted"/>
<keyword evidence="3" id="KW-1185">Reference proteome</keyword>
<gene>
    <name evidence="2" type="ORF">SCWH03_02390</name>
</gene>